<name>A0A6H5HRP9_9HEMI</name>
<sequence>MTEWCSASEGGTAAPEHRKWRRLHGLQPPLHPQQLLGWALLLLFGGASFVLLIPSVTPSLWPPLFAVLVSLYAVHAVAHVTALLLDPADPELRKLKATSLTVPEFDRSKHAHVIENGRCHLCNIRTSGPRTKHCSVCNKCVGRFDHHCKWLNHCIGGRNYVAFIVCVVSAVLACLVIVGLSVAILVLYHVDRSWLCIWYNNDDVGDDDDRNDHTVNYLALNDNVFLFVTAVVGTLAAIAAGLLTHLCLFHAYISYLGITTYEYIRNYRQMAASSSNRNVTTSSSSTVATALQPSSTDTIFTVQEHNRQQDGKLVNCVKINERVKTSDGRTCCRMFRRSKPDPPPEEKFEPAKSEEKTTVYHQIGSLKRNHSFTVDNNKLYLNGAGRPLVNRQQVVRKTCLGCRYCQMLKADPTLKDQIDAYKRKSARRKMKRREGTWFTRHLCSNVAESESRATKRNQVRPSRSMPSSFSAGSISSSGVVVVKSRQQQRSSSLTSLPSLPPPARRQIQSVSLKELGEVLSAVQGPPRAHKRAVTNSLPRRHHLSHHSRRKSNPMSPTLSPIHESGLSNPSTPRMAARPAPRQADWAPPPNSPLAAPRQN</sequence>
<dbReference type="GO" id="GO:0006612">
    <property type="term" value="P:protein targeting to membrane"/>
    <property type="evidence" value="ECO:0007669"/>
    <property type="project" value="TreeGrafter"/>
</dbReference>
<proteinExistence type="inferred from homology"/>
<keyword evidence="4 7" id="KW-1133">Transmembrane helix</keyword>
<evidence type="ECO:0000256" key="1">
    <source>
        <dbReference type="ARBA" id="ARBA00004141"/>
    </source>
</evidence>
<keyword evidence="6 7" id="KW-0012">Acyltransferase</keyword>
<keyword evidence="3 7" id="KW-0812">Transmembrane</keyword>
<organism evidence="8 9">
    <name type="scientific">Nesidiocoris tenuis</name>
    <dbReference type="NCBI Taxonomy" id="355587"/>
    <lineage>
        <taxon>Eukaryota</taxon>
        <taxon>Metazoa</taxon>
        <taxon>Ecdysozoa</taxon>
        <taxon>Arthropoda</taxon>
        <taxon>Hexapoda</taxon>
        <taxon>Insecta</taxon>
        <taxon>Pterygota</taxon>
        <taxon>Neoptera</taxon>
        <taxon>Paraneoptera</taxon>
        <taxon>Hemiptera</taxon>
        <taxon>Heteroptera</taxon>
        <taxon>Panheteroptera</taxon>
        <taxon>Cimicomorpha</taxon>
        <taxon>Miridae</taxon>
        <taxon>Dicyphina</taxon>
        <taxon>Nesidiocoris</taxon>
    </lineage>
</organism>
<keyword evidence="2 7" id="KW-0808">Transferase</keyword>
<dbReference type="OrthoDB" id="272303at2759"/>
<feature type="transmembrane region" description="Helical" evidence="7">
    <location>
        <begin position="225"/>
        <end position="258"/>
    </location>
</feature>
<protein>
    <recommendedName>
        <fullName evidence="7">Palmitoyltransferase</fullName>
        <ecNumber evidence="7">2.3.1.225</ecNumber>
    </recommendedName>
</protein>
<feature type="transmembrane region" description="Helical" evidence="7">
    <location>
        <begin position="60"/>
        <end position="85"/>
    </location>
</feature>
<reference evidence="8 9" key="1">
    <citation type="submission" date="2020-02" db="EMBL/GenBank/DDBJ databases">
        <authorList>
            <person name="Ferguson B K."/>
        </authorList>
    </citation>
    <scope>NUCLEOTIDE SEQUENCE [LARGE SCALE GENOMIC DNA]</scope>
</reference>
<evidence type="ECO:0000256" key="7">
    <source>
        <dbReference type="RuleBase" id="RU079119"/>
    </source>
</evidence>
<keyword evidence="9" id="KW-1185">Reference proteome</keyword>
<dbReference type="PROSITE" id="PS50216">
    <property type="entry name" value="DHHC"/>
    <property type="match status" value="1"/>
</dbReference>
<dbReference type="GO" id="GO:0019706">
    <property type="term" value="F:protein-cysteine S-palmitoyltransferase activity"/>
    <property type="evidence" value="ECO:0007669"/>
    <property type="project" value="UniProtKB-EC"/>
</dbReference>
<evidence type="ECO:0000313" key="8">
    <source>
        <dbReference type="EMBL" id="CAB0019260.1"/>
    </source>
</evidence>
<accession>A0A6H5HRP9</accession>
<evidence type="ECO:0000256" key="2">
    <source>
        <dbReference type="ARBA" id="ARBA00022679"/>
    </source>
</evidence>
<dbReference type="EC" id="2.3.1.225" evidence="7"/>
<evidence type="ECO:0000256" key="5">
    <source>
        <dbReference type="ARBA" id="ARBA00023136"/>
    </source>
</evidence>
<comment type="catalytic activity">
    <reaction evidence="7">
        <text>L-cysteinyl-[protein] + hexadecanoyl-CoA = S-hexadecanoyl-L-cysteinyl-[protein] + CoA</text>
        <dbReference type="Rhea" id="RHEA:36683"/>
        <dbReference type="Rhea" id="RHEA-COMP:10131"/>
        <dbReference type="Rhea" id="RHEA-COMP:11032"/>
        <dbReference type="ChEBI" id="CHEBI:29950"/>
        <dbReference type="ChEBI" id="CHEBI:57287"/>
        <dbReference type="ChEBI" id="CHEBI:57379"/>
        <dbReference type="ChEBI" id="CHEBI:74151"/>
        <dbReference type="EC" id="2.3.1.225"/>
    </reaction>
</comment>
<evidence type="ECO:0000256" key="3">
    <source>
        <dbReference type="ARBA" id="ARBA00022692"/>
    </source>
</evidence>
<dbReference type="EMBL" id="CADCXU010033924">
    <property type="protein sequence ID" value="CAB0019260.1"/>
    <property type="molecule type" value="Genomic_DNA"/>
</dbReference>
<dbReference type="PANTHER" id="PTHR22883">
    <property type="entry name" value="ZINC FINGER DHHC DOMAIN CONTAINING PROTEIN"/>
    <property type="match status" value="1"/>
</dbReference>
<dbReference type="AlphaFoldDB" id="A0A6H5HRP9"/>
<dbReference type="GO" id="GO:0005794">
    <property type="term" value="C:Golgi apparatus"/>
    <property type="evidence" value="ECO:0007669"/>
    <property type="project" value="TreeGrafter"/>
</dbReference>
<comment type="domain">
    <text evidence="7">The DHHC domain is required for palmitoyltransferase activity.</text>
</comment>
<dbReference type="InterPro" id="IPR039859">
    <property type="entry name" value="PFA4/ZDH16/20/ERF2-like"/>
</dbReference>
<dbReference type="PANTHER" id="PTHR22883:SF203">
    <property type="entry name" value="PALMITOYLTRANSFERASE"/>
    <property type="match status" value="1"/>
</dbReference>
<dbReference type="InterPro" id="IPR001594">
    <property type="entry name" value="Palmitoyltrfase_DHHC"/>
</dbReference>
<evidence type="ECO:0000256" key="6">
    <source>
        <dbReference type="ARBA" id="ARBA00023315"/>
    </source>
</evidence>
<feature type="transmembrane region" description="Helical" evidence="7">
    <location>
        <begin position="35"/>
        <end position="54"/>
    </location>
</feature>
<keyword evidence="5 7" id="KW-0472">Membrane</keyword>
<dbReference type="GO" id="GO:0005783">
    <property type="term" value="C:endoplasmic reticulum"/>
    <property type="evidence" value="ECO:0007669"/>
    <property type="project" value="TreeGrafter"/>
</dbReference>
<comment type="subcellular location">
    <subcellularLocation>
        <location evidence="1">Membrane</location>
        <topology evidence="1">Multi-pass membrane protein</topology>
    </subcellularLocation>
</comment>
<feature type="transmembrane region" description="Helical" evidence="7">
    <location>
        <begin position="160"/>
        <end position="188"/>
    </location>
</feature>
<comment type="similarity">
    <text evidence="7">Belongs to the DHHC palmitoyltransferase family.</text>
</comment>
<gene>
    <name evidence="8" type="ORF">NTEN_LOCUS22972</name>
</gene>
<dbReference type="GO" id="GO:0016020">
    <property type="term" value="C:membrane"/>
    <property type="evidence" value="ECO:0007669"/>
    <property type="project" value="UniProtKB-SubCell"/>
</dbReference>
<dbReference type="Proteomes" id="UP000479000">
    <property type="component" value="Unassembled WGS sequence"/>
</dbReference>
<evidence type="ECO:0000313" key="9">
    <source>
        <dbReference type="Proteomes" id="UP000479000"/>
    </source>
</evidence>
<dbReference type="Pfam" id="PF01529">
    <property type="entry name" value="DHHC"/>
    <property type="match status" value="1"/>
</dbReference>
<evidence type="ECO:0000256" key="4">
    <source>
        <dbReference type="ARBA" id="ARBA00022989"/>
    </source>
</evidence>